<feature type="non-terminal residue" evidence="1">
    <location>
        <position position="56"/>
    </location>
</feature>
<name>A0A5Z3GQ22_SALER</name>
<reference evidence="1" key="1">
    <citation type="submission" date="2019-09" db="EMBL/GenBank/DDBJ databases">
        <authorList>
            <consortium name="GenomeTrakr network: Whole genome sequencing for foodborne pathogen traceback"/>
        </authorList>
    </citation>
    <scope>NUCLEOTIDE SEQUENCE</scope>
    <source>
        <strain evidence="1">ADRDL-2753</strain>
    </source>
</reference>
<dbReference type="EMBL" id="AAKHDU010000114">
    <property type="protein sequence ID" value="ECR7235576.1"/>
    <property type="molecule type" value="Genomic_DNA"/>
</dbReference>
<proteinExistence type="predicted"/>
<protein>
    <submittedName>
        <fullName evidence="1">Mannosyl transferase</fullName>
    </submittedName>
</protein>
<dbReference type="AlphaFoldDB" id="A0A5Z3GQ22"/>
<accession>A0A5Z3GQ22</accession>
<organism evidence="1">
    <name type="scientific">Salmonella enterica</name>
    <name type="common">Salmonella choleraesuis</name>
    <dbReference type="NCBI Taxonomy" id="28901"/>
    <lineage>
        <taxon>Bacteria</taxon>
        <taxon>Pseudomonadati</taxon>
        <taxon>Pseudomonadota</taxon>
        <taxon>Gammaproteobacteria</taxon>
        <taxon>Enterobacterales</taxon>
        <taxon>Enterobacteriaceae</taxon>
        <taxon>Salmonella</taxon>
    </lineage>
</organism>
<dbReference type="GO" id="GO:0016740">
    <property type="term" value="F:transferase activity"/>
    <property type="evidence" value="ECO:0007669"/>
    <property type="project" value="UniProtKB-KW"/>
</dbReference>
<keyword evidence="1" id="KW-0808">Transferase</keyword>
<evidence type="ECO:0000313" key="1">
    <source>
        <dbReference type="EMBL" id="ECR7235576.1"/>
    </source>
</evidence>
<gene>
    <name evidence="1" type="ORF">F2L28_23140</name>
</gene>
<sequence>MVELKMHKVLFISAFHPGARGSIGAGEAICGDNLKKHVNNGSQVDVIVISPATQYE</sequence>
<comment type="caution">
    <text evidence="1">The sequence shown here is derived from an EMBL/GenBank/DDBJ whole genome shotgun (WGS) entry which is preliminary data.</text>
</comment>